<feature type="transmembrane region" description="Helical" evidence="1">
    <location>
        <begin position="410"/>
        <end position="437"/>
    </location>
</feature>
<dbReference type="PANTHER" id="PTHR30354:SF7">
    <property type="entry name" value="BLL7963 PROTEIN"/>
    <property type="match status" value="1"/>
</dbReference>
<feature type="transmembrane region" description="Helical" evidence="1">
    <location>
        <begin position="184"/>
        <end position="205"/>
    </location>
</feature>
<feature type="transmembrane region" description="Helical" evidence="1">
    <location>
        <begin position="237"/>
        <end position="254"/>
    </location>
</feature>
<dbReference type="Pfam" id="PF02447">
    <property type="entry name" value="GntP_permease"/>
    <property type="match status" value="1"/>
</dbReference>
<reference evidence="3" key="1">
    <citation type="submission" date="2019-01" db="EMBL/GenBank/DDBJ databases">
        <title>Genomic analysis of Salicibibacter sp. NKC3-5.</title>
        <authorList>
            <person name="Oh Y.J."/>
        </authorList>
    </citation>
    <scope>NUCLEOTIDE SEQUENCE [LARGE SCALE GENOMIC DNA]</scope>
    <source>
        <strain evidence="3">NKC3-5</strain>
    </source>
</reference>
<evidence type="ECO:0000313" key="3">
    <source>
        <dbReference type="Proteomes" id="UP000319756"/>
    </source>
</evidence>
<keyword evidence="1" id="KW-0472">Membrane</keyword>
<evidence type="ECO:0000256" key="1">
    <source>
        <dbReference type="SAM" id="Phobius"/>
    </source>
</evidence>
<protein>
    <submittedName>
        <fullName evidence="2">GntP family permease</fullName>
    </submittedName>
</protein>
<feature type="transmembrane region" description="Helical" evidence="1">
    <location>
        <begin position="63"/>
        <end position="84"/>
    </location>
</feature>
<feature type="transmembrane region" description="Helical" evidence="1">
    <location>
        <begin position="105"/>
        <end position="136"/>
    </location>
</feature>
<dbReference type="EMBL" id="CP035485">
    <property type="protein sequence ID" value="QDI90389.1"/>
    <property type="molecule type" value="Genomic_DNA"/>
</dbReference>
<dbReference type="Proteomes" id="UP000319756">
    <property type="component" value="Chromosome"/>
</dbReference>
<dbReference type="PANTHER" id="PTHR30354">
    <property type="entry name" value="GNT FAMILY GLUCONATE TRANSPORTER"/>
    <property type="match status" value="1"/>
</dbReference>
<dbReference type="AlphaFoldDB" id="A0A514LEW9"/>
<organism evidence="2 3">
    <name type="scientific">Salicibibacter halophilus</name>
    <dbReference type="NCBI Taxonomy" id="2502791"/>
    <lineage>
        <taxon>Bacteria</taxon>
        <taxon>Bacillati</taxon>
        <taxon>Bacillota</taxon>
        <taxon>Bacilli</taxon>
        <taxon>Bacillales</taxon>
        <taxon>Bacillaceae</taxon>
        <taxon>Salicibibacter</taxon>
    </lineage>
</organism>
<keyword evidence="3" id="KW-1185">Reference proteome</keyword>
<dbReference type="OrthoDB" id="86125at2"/>
<accession>A0A514LEW9</accession>
<dbReference type="GO" id="GO:0015128">
    <property type="term" value="F:gluconate transmembrane transporter activity"/>
    <property type="evidence" value="ECO:0007669"/>
    <property type="project" value="InterPro"/>
</dbReference>
<proteinExistence type="predicted"/>
<sequence>MLSMIGLLGGITLLIILTMRGMNLLVAAPLSALFVAVFSGLPMFPELAGETEASFVGDYMDGFSGFVANWFLMFLLGSIFGKVMDDSGSALSVSKWVVGRFGLKYAVLTVVAACAILTYGGVSLFIVGFTVFPIALSLFKQANLPRRFIPAALAFGSVTFTMTSAGSPEIQNWIPIPHLGTSPYAGWEVSLIVAIFMMITGYVWLKWIINRAVNKGEQFDERNGDPVETERELPNPLLSGLPLLAVLVTAFIFHDTLGTSALIIALSSGVFTAWLVNRRYLENVWTSASNGTTGGLLAIANTSAVVGFGTVAEATPAFDNAVQAMTNVPGDPLVGAAIAVTVIVGLTGSASGGQEIALPNLAPEYLEQGVDPEALHRVTALSSGALDSLPHGGYTVTTIRVICGETHKSAYPAVFAVTVVVPLLGVILSIALFSLGIGI</sequence>
<dbReference type="GO" id="GO:0005886">
    <property type="term" value="C:plasma membrane"/>
    <property type="evidence" value="ECO:0007669"/>
    <property type="project" value="TreeGrafter"/>
</dbReference>
<dbReference type="RefSeq" id="WP_142087460.1">
    <property type="nucleotide sequence ID" value="NZ_CP035485.1"/>
</dbReference>
<dbReference type="InterPro" id="IPR003474">
    <property type="entry name" value="Glcn_transporter"/>
</dbReference>
<keyword evidence="1" id="KW-0812">Transmembrane</keyword>
<name>A0A514LEW9_9BACI</name>
<gene>
    <name evidence="2" type="ORF">EPH95_03670</name>
</gene>
<dbReference type="KEGG" id="sale:EPH95_03670"/>
<keyword evidence="1" id="KW-1133">Transmembrane helix</keyword>
<feature type="transmembrane region" description="Helical" evidence="1">
    <location>
        <begin position="260"/>
        <end position="277"/>
    </location>
</feature>
<evidence type="ECO:0000313" key="2">
    <source>
        <dbReference type="EMBL" id="QDI90389.1"/>
    </source>
</evidence>